<evidence type="ECO:0000256" key="1">
    <source>
        <dbReference type="SAM" id="Phobius"/>
    </source>
</evidence>
<feature type="transmembrane region" description="Helical" evidence="1">
    <location>
        <begin position="426"/>
        <end position="446"/>
    </location>
</feature>
<evidence type="ECO:0000313" key="2">
    <source>
        <dbReference type="EMBL" id="MCI0128547.1"/>
    </source>
</evidence>
<dbReference type="RefSeq" id="WP_281736671.1">
    <property type="nucleotide sequence ID" value="NZ_JAKETQ010000002.1"/>
</dbReference>
<feature type="transmembrane region" description="Helical" evidence="1">
    <location>
        <begin position="40"/>
        <end position="59"/>
    </location>
</feature>
<feature type="transmembrane region" description="Helical" evidence="1">
    <location>
        <begin position="150"/>
        <end position="177"/>
    </location>
</feature>
<organism evidence="2 3">
    <name type="scientific">Paradevosia shaoguanensis</name>
    <dbReference type="NCBI Taxonomy" id="1335043"/>
    <lineage>
        <taxon>Bacteria</taxon>
        <taxon>Pseudomonadati</taxon>
        <taxon>Pseudomonadota</taxon>
        <taxon>Alphaproteobacteria</taxon>
        <taxon>Hyphomicrobiales</taxon>
        <taxon>Devosiaceae</taxon>
        <taxon>Paradevosia</taxon>
    </lineage>
</organism>
<dbReference type="Proteomes" id="UP001156140">
    <property type="component" value="Unassembled WGS sequence"/>
</dbReference>
<keyword evidence="1" id="KW-1133">Transmembrane helix</keyword>
<dbReference type="EMBL" id="JALAZD010000002">
    <property type="protein sequence ID" value="MCI0128547.1"/>
    <property type="molecule type" value="Genomic_DNA"/>
</dbReference>
<feature type="transmembrane region" description="Helical" evidence="1">
    <location>
        <begin position="376"/>
        <end position="395"/>
    </location>
</feature>
<dbReference type="AlphaFoldDB" id="A0AA41UCS2"/>
<feature type="transmembrane region" description="Helical" evidence="1">
    <location>
        <begin position="71"/>
        <end position="93"/>
    </location>
</feature>
<sequence>MVIALALTYLIISISKIPYIHTDAQYYLQSALLWPNGNTTFAASWIGGRDFVVWIYFLAFRVFGPSIDSIVLALAVIRLATIAALTVFCLCLIPEKIWAVVASLALAAGVLGLPLMNIPATDNVGLMLGAVVLALWALAARASFSWPFVLSFSFFAGVAYTVRAESLLLLLVILALYLAKGAVRPRSAWLYGSVALLAGIALPSAMWVTWVPTPKPAVYGSAIGVYRPIADFGSANNGPASAQMGKMLGIDSAQSIPYWSAVSTSYRLLGPRESDRLITSIGLEAISVSWPRMLRSGADDFMALLRTPGVVTMLSQSPDASWVELRKELSELDEYRRASSEQFGNDAVYPTASLLDVRLKAVDWIRHHLSVGQLEISLPGWWLLVSLAVSVAAAIRSRDWLWLAVPLYGLAVVALAALSQGQIYRYIAPALLLNAAWTFVALFAAVRSLAFAQLRTERSSPVG</sequence>
<name>A0AA41UCS2_9HYPH</name>
<comment type="caution">
    <text evidence="2">The sequence shown here is derived from an EMBL/GenBank/DDBJ whole genome shotgun (WGS) entry which is preliminary data.</text>
</comment>
<feature type="transmembrane region" description="Helical" evidence="1">
    <location>
        <begin position="189"/>
        <end position="210"/>
    </location>
</feature>
<reference evidence="2" key="1">
    <citation type="submission" date="2022-03" db="EMBL/GenBank/DDBJ databases">
        <title>The complete genome sequence of a Methyloterrigena soli.</title>
        <authorList>
            <person name="Zi Z."/>
        </authorList>
    </citation>
    <scope>NUCLEOTIDE SEQUENCE</scope>
    <source>
        <strain evidence="2">M48</strain>
    </source>
</reference>
<protein>
    <submittedName>
        <fullName evidence="2">Uncharacterized protein</fullName>
    </submittedName>
</protein>
<evidence type="ECO:0000313" key="3">
    <source>
        <dbReference type="Proteomes" id="UP001156140"/>
    </source>
</evidence>
<gene>
    <name evidence="2" type="ORF">ML536_17070</name>
</gene>
<feature type="transmembrane region" description="Helical" evidence="1">
    <location>
        <begin position="400"/>
        <end position="420"/>
    </location>
</feature>
<proteinExistence type="predicted"/>
<keyword evidence="1" id="KW-0472">Membrane</keyword>
<keyword evidence="1" id="KW-0812">Transmembrane</keyword>
<feature type="transmembrane region" description="Helical" evidence="1">
    <location>
        <begin position="99"/>
        <end position="118"/>
    </location>
</feature>
<feature type="transmembrane region" description="Helical" evidence="1">
    <location>
        <begin position="125"/>
        <end position="144"/>
    </location>
</feature>
<accession>A0AA41UCS2</accession>
<keyword evidence="3" id="KW-1185">Reference proteome</keyword>